<feature type="binding site" evidence="6">
    <location>
        <position position="120"/>
    </location>
    <ligand>
        <name>L-glutamine</name>
        <dbReference type="ChEBI" id="CHEBI:58359"/>
    </ligand>
</feature>
<dbReference type="InterPro" id="IPR051786">
    <property type="entry name" value="ASN_synthetase/amidase"/>
</dbReference>
<dbReference type="GO" id="GO:0006529">
    <property type="term" value="P:asparagine biosynthetic process"/>
    <property type="evidence" value="ECO:0007669"/>
    <property type="project" value="InterPro"/>
</dbReference>
<gene>
    <name evidence="10" type="ORF">MSAN_01485500</name>
</gene>
<dbReference type="InterPro" id="IPR014729">
    <property type="entry name" value="Rossmann-like_a/b/a_fold"/>
</dbReference>
<evidence type="ECO:0000256" key="2">
    <source>
        <dbReference type="ARBA" id="ARBA00022741"/>
    </source>
</evidence>
<sequence length="691" mass="77789">MPSNLIHARSPYHSRLDPSDPHLCPSYRPPSSEDLTKGLEKSLQILEHRGPDSRGIYVSPDARVGLGHVRLSVIDLSTGQQPLSDADDTIHCVVTGEIYDHERLRAEMEEQGYSFKSKTDSELVVQMYKRDGFNLLFNLRGEFAFVLYDRKRRLLFVARDRFGIKPLYYTVSNGRVLFASEIKAFMGLGWQARWDIESIVQLGDERTLLHGVQKLAPGYFAICRASGYVKTQAYWDLSYSPAATPVPGTLDSMVSNVRDLVVESVRLRLRSDVPLAVYLSGGIDSSAVAGIATQLLREKNPDAQLATFTLVYTENDTTDEAPIAVRTADHLGAKIHKVQASEAELVGALEESIWHSEQMNTSFHGAGRILLSRAVRRAGYKVVLSGEGADEIFGGYGWFPPDYFRDPDPAATGLGLRLPTDAERHEFTAKLQAKPGMPQWSSLPMSLHKVDRPLINIRSHLITSARGSAYLNEIFRPEVLDIVGSPNLARCIEEGIDARVRQHSVSGNWHSLNVSLYVTAKTVLEVILNQMGDRSDMANSIESRVPFLDHKLAEYVSTLPPSLKIMPIAENEPGKWRLVEKWILREAVKPFVTEELYLRKKLPFNPPPASRPAPERELLPLQAHLKARITQTNVERLGFINWPFIREMLSDYLETPRFPPQGAMDERAQILIRILSYIVLQERFHIPTWQP</sequence>
<dbReference type="InterPro" id="IPR006426">
    <property type="entry name" value="Asn_synth_AEB"/>
</dbReference>
<feature type="domain" description="Glutamine amidotransferase type-2" evidence="9">
    <location>
        <begin position="24"/>
        <end position="226"/>
    </location>
</feature>
<comment type="similarity">
    <text evidence="1">Belongs to the asparagine synthetase family.</text>
</comment>
<evidence type="ECO:0000256" key="8">
    <source>
        <dbReference type="SAM" id="MobiDB-lite"/>
    </source>
</evidence>
<dbReference type="PANTHER" id="PTHR43284">
    <property type="entry name" value="ASPARAGINE SYNTHETASE (GLUTAMINE-HYDROLYZING)"/>
    <property type="match status" value="1"/>
</dbReference>
<evidence type="ECO:0000313" key="10">
    <source>
        <dbReference type="EMBL" id="KAF7355677.1"/>
    </source>
</evidence>
<dbReference type="PANTHER" id="PTHR43284:SF1">
    <property type="entry name" value="ASPARAGINE SYNTHETASE"/>
    <property type="match status" value="1"/>
</dbReference>
<evidence type="ECO:0000256" key="6">
    <source>
        <dbReference type="PIRSR" id="PIRSR001589-2"/>
    </source>
</evidence>
<dbReference type="PROSITE" id="PS51278">
    <property type="entry name" value="GATASE_TYPE_2"/>
    <property type="match status" value="1"/>
</dbReference>
<feature type="site" description="Important for beta-aspartyl-AMP intermediate formation" evidence="7">
    <location>
        <position position="387"/>
    </location>
</feature>
<reference evidence="10" key="1">
    <citation type="submission" date="2020-05" db="EMBL/GenBank/DDBJ databases">
        <title>Mycena genomes resolve the evolution of fungal bioluminescence.</title>
        <authorList>
            <person name="Tsai I.J."/>
        </authorList>
    </citation>
    <scope>NUCLEOTIDE SEQUENCE</scope>
    <source>
        <strain evidence="10">160909Yilan</strain>
    </source>
</reference>
<evidence type="ECO:0000256" key="1">
    <source>
        <dbReference type="ARBA" id="ARBA00005752"/>
    </source>
</evidence>
<evidence type="ECO:0000256" key="4">
    <source>
        <dbReference type="ARBA" id="ARBA00022962"/>
    </source>
</evidence>
<name>A0A8H7D181_9AGAR</name>
<dbReference type="Gene3D" id="3.40.50.620">
    <property type="entry name" value="HUPs"/>
    <property type="match status" value="1"/>
</dbReference>
<dbReference type="InterPro" id="IPR033738">
    <property type="entry name" value="AsnB_N"/>
</dbReference>
<dbReference type="GO" id="GO:0004066">
    <property type="term" value="F:asparagine synthase (glutamine-hydrolyzing) activity"/>
    <property type="evidence" value="ECO:0007669"/>
    <property type="project" value="InterPro"/>
</dbReference>
<dbReference type="CDD" id="cd00712">
    <property type="entry name" value="AsnB"/>
    <property type="match status" value="1"/>
</dbReference>
<keyword evidence="4" id="KW-0315">Glutamine amidotransferase</keyword>
<evidence type="ECO:0000256" key="7">
    <source>
        <dbReference type="PIRSR" id="PIRSR001589-3"/>
    </source>
</evidence>
<feature type="region of interest" description="Disordered" evidence="8">
    <location>
        <begin position="1"/>
        <end position="21"/>
    </location>
</feature>
<dbReference type="GO" id="GO:0005829">
    <property type="term" value="C:cytosol"/>
    <property type="evidence" value="ECO:0007669"/>
    <property type="project" value="TreeGrafter"/>
</dbReference>
<keyword evidence="11" id="KW-1185">Reference proteome</keyword>
<evidence type="ECO:0000313" key="11">
    <source>
        <dbReference type="Proteomes" id="UP000623467"/>
    </source>
</evidence>
<keyword evidence="2 5" id="KW-0547">Nucleotide-binding</keyword>
<dbReference type="OrthoDB" id="409189at2759"/>
<dbReference type="NCBIfam" id="TIGR01536">
    <property type="entry name" value="asn_synth_AEB"/>
    <property type="match status" value="1"/>
</dbReference>
<dbReference type="PIRSF" id="PIRSF001589">
    <property type="entry name" value="Asn_synthetase_glu-h"/>
    <property type="match status" value="1"/>
</dbReference>
<dbReference type="Pfam" id="PF13537">
    <property type="entry name" value="GATase_7"/>
    <property type="match status" value="1"/>
</dbReference>
<feature type="binding site" evidence="6">
    <location>
        <begin position="385"/>
        <end position="386"/>
    </location>
    <ligand>
        <name>ATP</name>
        <dbReference type="ChEBI" id="CHEBI:30616"/>
    </ligand>
</feature>
<dbReference type="InterPro" id="IPR029055">
    <property type="entry name" value="Ntn_hydrolases_N"/>
</dbReference>
<dbReference type="AlphaFoldDB" id="A0A8H7D181"/>
<dbReference type="EMBL" id="JACAZH010000011">
    <property type="protein sequence ID" value="KAF7355677.1"/>
    <property type="molecule type" value="Genomic_DNA"/>
</dbReference>
<protein>
    <submittedName>
        <fullName evidence="10">Asparagine synthetase domain-containing protein</fullName>
    </submittedName>
</protein>
<dbReference type="GO" id="GO:0005524">
    <property type="term" value="F:ATP binding"/>
    <property type="evidence" value="ECO:0007669"/>
    <property type="project" value="UniProtKB-KW"/>
</dbReference>
<dbReference type="Gene3D" id="3.60.20.10">
    <property type="entry name" value="Glutamine Phosphoribosylpyrophosphate, subunit 1, domain 1"/>
    <property type="match status" value="1"/>
</dbReference>
<evidence type="ECO:0000256" key="5">
    <source>
        <dbReference type="PIRNR" id="PIRNR001589"/>
    </source>
</evidence>
<comment type="caution">
    <text evidence="10">The sequence shown here is derived from an EMBL/GenBank/DDBJ whole genome shotgun (WGS) entry which is preliminary data.</text>
</comment>
<dbReference type="Pfam" id="PF00733">
    <property type="entry name" value="Asn_synthase"/>
    <property type="match status" value="1"/>
</dbReference>
<dbReference type="SUPFAM" id="SSF56235">
    <property type="entry name" value="N-terminal nucleophile aminohydrolases (Ntn hydrolases)"/>
    <property type="match status" value="1"/>
</dbReference>
<evidence type="ECO:0000256" key="3">
    <source>
        <dbReference type="ARBA" id="ARBA00022840"/>
    </source>
</evidence>
<proteinExistence type="inferred from homology"/>
<dbReference type="InterPro" id="IPR001962">
    <property type="entry name" value="Asn_synthase"/>
</dbReference>
<dbReference type="CDD" id="cd01991">
    <property type="entry name" value="Asn_synthase_B_C"/>
    <property type="match status" value="1"/>
</dbReference>
<dbReference type="SUPFAM" id="SSF52402">
    <property type="entry name" value="Adenine nucleotide alpha hydrolases-like"/>
    <property type="match status" value="1"/>
</dbReference>
<dbReference type="InterPro" id="IPR017932">
    <property type="entry name" value="GATase_2_dom"/>
</dbReference>
<dbReference type="Proteomes" id="UP000623467">
    <property type="component" value="Unassembled WGS sequence"/>
</dbReference>
<keyword evidence="3 5" id="KW-0067">ATP-binding</keyword>
<accession>A0A8H7D181</accession>
<organism evidence="10 11">
    <name type="scientific">Mycena sanguinolenta</name>
    <dbReference type="NCBI Taxonomy" id="230812"/>
    <lineage>
        <taxon>Eukaryota</taxon>
        <taxon>Fungi</taxon>
        <taxon>Dikarya</taxon>
        <taxon>Basidiomycota</taxon>
        <taxon>Agaricomycotina</taxon>
        <taxon>Agaricomycetes</taxon>
        <taxon>Agaricomycetidae</taxon>
        <taxon>Agaricales</taxon>
        <taxon>Marasmiineae</taxon>
        <taxon>Mycenaceae</taxon>
        <taxon>Mycena</taxon>
    </lineage>
</organism>
<evidence type="ECO:0000259" key="9">
    <source>
        <dbReference type="PROSITE" id="PS51278"/>
    </source>
</evidence>